<dbReference type="EMBL" id="CM001882">
    <property type="protein sequence ID" value="EOY05264.1"/>
    <property type="molecule type" value="Genomic_DNA"/>
</dbReference>
<proteinExistence type="predicted"/>
<dbReference type="CDD" id="cd09272">
    <property type="entry name" value="RNase_HI_RT_Ty1"/>
    <property type="match status" value="1"/>
</dbReference>
<dbReference type="eggNOG" id="KOG0017">
    <property type="taxonomic scope" value="Eukaryota"/>
</dbReference>
<sequence>MSTSTPNITHQPPPLFDGINYSVWAVQMKAYLRGFNLWDVVENDTEVSPLRDNASAAQVKQYEKDVAKRYRALSFFHSAVFETIFSRIIGCETAKEVWDTLQEEFLGNTRTRHMQLLNLRREFELMRMKDTQTVKEYVDQVMKLINQIRMLGEKLSETSVVQKILISIPEKFEATVASLEQSKDPIKLTITEIISALQATKKGKFKVRMHCKKCNHSVDNCWFKPDAKCKVCNELGHINKVCKNKSSATEKVDQSTEKAHVEEETLFMALTTPNSDVHNDQRLLDSGSSNHITPLESMLVDLDKDYKSKVKIGNGLYLDVVGKGTVSIHASAGIRTYFLRNGNVLESNDNQNVDDVPVRGTRSIDDIYHRSLVITEELTTFAEATKCPKWRATMHEELNMINKNQTWSLVNRPSNHHVIGVKWIFKKKLNPDDNVNKFKARLVAKGFNQLPGIDNMETFALVARFDTIRLLLALSTALSWNLYHFDIKSAFLNGVLEEEIFMEQLDGFIQNPNEDKVFKLHKALTTQVSLSGYSDSDWAGNIDDIRSTSGYVFTLGNGPFSWSFHKQTLVAQSSAEAEYITASVASNLAIWLRKVLANLKLSQCHSTPLLVDNKSAIANIKKSSVSWQNKAHTGQVSCHS</sequence>
<dbReference type="InterPro" id="IPR013103">
    <property type="entry name" value="RVT_2"/>
</dbReference>
<name>A0A061ESK1_THECC</name>
<evidence type="ECO:0000313" key="4">
    <source>
        <dbReference type="Proteomes" id="UP000026915"/>
    </source>
</evidence>
<evidence type="ECO:0000259" key="2">
    <source>
        <dbReference type="Pfam" id="PF22936"/>
    </source>
</evidence>
<dbReference type="PANTHER" id="PTHR35317:SF31">
    <property type="entry name" value="DUF4219 DOMAIN-CONTAINING PROTEIN"/>
    <property type="match status" value="1"/>
</dbReference>
<evidence type="ECO:0000259" key="1">
    <source>
        <dbReference type="Pfam" id="PF07727"/>
    </source>
</evidence>
<dbReference type="Gramene" id="EOY05264">
    <property type="protein sequence ID" value="EOY05264"/>
    <property type="gene ID" value="TCM_020304"/>
</dbReference>
<dbReference type="Pfam" id="PF22936">
    <property type="entry name" value="Pol_BBD"/>
    <property type="match status" value="1"/>
</dbReference>
<dbReference type="OMA" id="IGCETAK"/>
<gene>
    <name evidence="3" type="ORF">TCM_020304</name>
</gene>
<keyword evidence="4" id="KW-1185">Reference proteome</keyword>
<dbReference type="Pfam" id="PF14223">
    <property type="entry name" value="Retrotran_gag_2"/>
    <property type="match status" value="1"/>
</dbReference>
<dbReference type="InterPro" id="IPR054722">
    <property type="entry name" value="PolX-like_BBD"/>
</dbReference>
<dbReference type="Proteomes" id="UP000026915">
    <property type="component" value="Chromosome 4"/>
</dbReference>
<evidence type="ECO:0000313" key="3">
    <source>
        <dbReference type="EMBL" id="EOY05264.1"/>
    </source>
</evidence>
<dbReference type="AlphaFoldDB" id="A0A061ESK1"/>
<reference evidence="3 4" key="1">
    <citation type="journal article" date="2013" name="Genome Biol.">
        <title>The genome sequence of the most widely cultivated cacao type and its use to identify candidate genes regulating pod color.</title>
        <authorList>
            <person name="Motamayor J.C."/>
            <person name="Mockaitis K."/>
            <person name="Schmutz J."/>
            <person name="Haiminen N."/>
            <person name="Iii D.L."/>
            <person name="Cornejo O."/>
            <person name="Findley S.D."/>
            <person name="Zheng P."/>
            <person name="Utro F."/>
            <person name="Royaert S."/>
            <person name="Saski C."/>
            <person name="Jenkins J."/>
            <person name="Podicheti R."/>
            <person name="Zhao M."/>
            <person name="Scheffler B.E."/>
            <person name="Stack J.C."/>
            <person name="Feltus F.A."/>
            <person name="Mustiga G.M."/>
            <person name="Amores F."/>
            <person name="Phillips W."/>
            <person name="Marelli J.P."/>
            <person name="May G.D."/>
            <person name="Shapiro H."/>
            <person name="Ma J."/>
            <person name="Bustamante C.D."/>
            <person name="Schnell R.J."/>
            <person name="Main D."/>
            <person name="Gilbert D."/>
            <person name="Parida L."/>
            <person name="Kuhn D.N."/>
        </authorList>
    </citation>
    <scope>NUCLEOTIDE SEQUENCE [LARGE SCALE GENOMIC DNA]</scope>
    <source>
        <strain evidence="4">cv. Matina 1-6</strain>
    </source>
</reference>
<dbReference type="Pfam" id="PF07727">
    <property type="entry name" value="RVT_2"/>
    <property type="match status" value="1"/>
</dbReference>
<accession>A0A061ESK1</accession>
<organism evidence="3 4">
    <name type="scientific">Theobroma cacao</name>
    <name type="common">Cacao</name>
    <name type="synonym">Cocoa</name>
    <dbReference type="NCBI Taxonomy" id="3641"/>
    <lineage>
        <taxon>Eukaryota</taxon>
        <taxon>Viridiplantae</taxon>
        <taxon>Streptophyta</taxon>
        <taxon>Embryophyta</taxon>
        <taxon>Tracheophyta</taxon>
        <taxon>Spermatophyta</taxon>
        <taxon>Magnoliopsida</taxon>
        <taxon>eudicotyledons</taxon>
        <taxon>Gunneridae</taxon>
        <taxon>Pentapetalae</taxon>
        <taxon>rosids</taxon>
        <taxon>malvids</taxon>
        <taxon>Malvales</taxon>
        <taxon>Malvaceae</taxon>
        <taxon>Byttnerioideae</taxon>
        <taxon>Theobroma</taxon>
    </lineage>
</organism>
<dbReference type="InParanoid" id="A0A061ESK1"/>
<feature type="domain" description="Retrovirus-related Pol polyprotein from transposon TNT 1-94-like beta-barrel" evidence="2">
    <location>
        <begin position="283"/>
        <end position="339"/>
    </location>
</feature>
<protein>
    <submittedName>
        <fullName evidence="3">CCHC-type integrase-like protein</fullName>
    </submittedName>
</protein>
<dbReference type="STRING" id="3641.A0A061ESK1"/>
<dbReference type="PANTHER" id="PTHR35317">
    <property type="entry name" value="OS04G0629600 PROTEIN"/>
    <property type="match status" value="1"/>
</dbReference>
<feature type="domain" description="Reverse transcriptase Ty1/copia-type" evidence="1">
    <location>
        <begin position="404"/>
        <end position="524"/>
    </location>
</feature>
<dbReference type="HOGENOM" id="CLU_001650_5_1_1"/>